<sequence length="69" mass="8150">MKISRKERKKLREKYPKQVIKRALKASSSEKDLKTNLEMFLESYKRTSELNYNPYSGTQVNDTKGPCHQ</sequence>
<organism evidence="2 3">
    <name type="scientific">Anaeromonas frigoriresistens</name>
    <dbReference type="NCBI Taxonomy" id="2683708"/>
    <lineage>
        <taxon>Bacteria</taxon>
        <taxon>Bacillati</taxon>
        <taxon>Bacillota</taxon>
        <taxon>Tissierellia</taxon>
        <taxon>Tissierellales</taxon>
        <taxon>Thermohalobacteraceae</taxon>
        <taxon>Anaeromonas</taxon>
    </lineage>
</organism>
<name>A0A942UZ44_9FIRM</name>
<feature type="region of interest" description="Disordered" evidence="1">
    <location>
        <begin position="50"/>
        <end position="69"/>
    </location>
</feature>
<dbReference type="EMBL" id="WSFT01000053">
    <property type="protein sequence ID" value="MBS4539666.1"/>
    <property type="molecule type" value="Genomic_DNA"/>
</dbReference>
<feature type="compositionally biased region" description="Polar residues" evidence="1">
    <location>
        <begin position="50"/>
        <end position="62"/>
    </location>
</feature>
<evidence type="ECO:0000313" key="2">
    <source>
        <dbReference type="EMBL" id="MBS4539666.1"/>
    </source>
</evidence>
<comment type="caution">
    <text evidence="2">The sequence shown here is derived from an EMBL/GenBank/DDBJ whole genome shotgun (WGS) entry which is preliminary data.</text>
</comment>
<protein>
    <submittedName>
        <fullName evidence="2">Uncharacterized protein</fullName>
    </submittedName>
</protein>
<accession>A0A942UZ44</accession>
<keyword evidence="3" id="KW-1185">Reference proteome</keyword>
<dbReference type="RefSeq" id="WP_203367588.1">
    <property type="nucleotide sequence ID" value="NZ_WSFT01000053.1"/>
</dbReference>
<reference evidence="2" key="1">
    <citation type="submission" date="2019-12" db="EMBL/GenBank/DDBJ databases">
        <title>Clostridiaceae gen. nov. sp. nov., isolated from sediment in Xinjiang, China.</title>
        <authorList>
            <person name="Zhang R."/>
        </authorList>
    </citation>
    <scope>NUCLEOTIDE SEQUENCE</scope>
    <source>
        <strain evidence="2">D2Q-11</strain>
    </source>
</reference>
<dbReference type="AlphaFoldDB" id="A0A942UZ44"/>
<dbReference type="Proteomes" id="UP000724672">
    <property type="component" value="Unassembled WGS sequence"/>
</dbReference>
<proteinExistence type="predicted"/>
<evidence type="ECO:0000313" key="3">
    <source>
        <dbReference type="Proteomes" id="UP000724672"/>
    </source>
</evidence>
<gene>
    <name evidence="2" type="ORF">GOQ27_14425</name>
</gene>
<evidence type="ECO:0000256" key="1">
    <source>
        <dbReference type="SAM" id="MobiDB-lite"/>
    </source>
</evidence>